<dbReference type="GO" id="GO:0005524">
    <property type="term" value="F:ATP binding"/>
    <property type="evidence" value="ECO:0007669"/>
    <property type="project" value="UniProtKB-UniRule"/>
</dbReference>
<dbReference type="InterPro" id="IPR011009">
    <property type="entry name" value="Kinase-like_dom_sf"/>
</dbReference>
<accession>A0A3S5ISS8</accession>
<dbReference type="InterPro" id="IPR000719">
    <property type="entry name" value="Prot_kinase_dom"/>
</dbReference>
<evidence type="ECO:0000256" key="4">
    <source>
        <dbReference type="ARBA" id="ARBA00022741"/>
    </source>
</evidence>
<dbReference type="InterPro" id="IPR008271">
    <property type="entry name" value="Ser/Thr_kinase_AS"/>
</dbReference>
<evidence type="ECO:0000259" key="10">
    <source>
        <dbReference type="PROSITE" id="PS50011"/>
    </source>
</evidence>
<dbReference type="RefSeq" id="XP_029226705.1">
    <property type="nucleotide sequence ID" value="XM_029373150.1"/>
</dbReference>
<dbReference type="InterPro" id="IPR017441">
    <property type="entry name" value="Protein_kinase_ATP_BS"/>
</dbReference>
<protein>
    <recommendedName>
        <fullName evidence="1">non-specific serine/threonine protein kinase</fullName>
        <ecNumber evidence="1">2.7.11.1</ecNumber>
    </recommendedName>
</protein>
<dbReference type="GO" id="GO:0004674">
    <property type="term" value="F:protein serine/threonine kinase activity"/>
    <property type="evidence" value="ECO:0007669"/>
    <property type="project" value="UniProtKB-KW"/>
</dbReference>
<evidence type="ECO:0000256" key="9">
    <source>
        <dbReference type="PROSITE-ProRule" id="PRU10141"/>
    </source>
</evidence>
<keyword evidence="5" id="KW-0418">Kinase</keyword>
<evidence type="ECO:0000259" key="11">
    <source>
        <dbReference type="PROSITE" id="PS50222"/>
    </source>
</evidence>
<dbReference type="SMART" id="SM00054">
    <property type="entry name" value="EFh"/>
    <property type="match status" value="4"/>
</dbReference>
<evidence type="ECO:0000256" key="7">
    <source>
        <dbReference type="ARBA" id="ARBA00047899"/>
    </source>
</evidence>
<dbReference type="AlphaFoldDB" id="A0A3S5ISS8"/>
<evidence type="ECO:0000256" key="2">
    <source>
        <dbReference type="ARBA" id="ARBA00022527"/>
    </source>
</evidence>
<evidence type="ECO:0000256" key="8">
    <source>
        <dbReference type="ARBA" id="ARBA00048679"/>
    </source>
</evidence>
<dbReference type="PROSITE" id="PS00108">
    <property type="entry name" value="PROTEIN_KINASE_ST"/>
    <property type="match status" value="1"/>
</dbReference>
<dbReference type="SMART" id="SM00220">
    <property type="entry name" value="S_TKc"/>
    <property type="match status" value="1"/>
</dbReference>
<keyword evidence="4 9" id="KW-0547">Nucleotide-binding</keyword>
<dbReference type="FunFam" id="1.10.510.10:FF:000571">
    <property type="entry name" value="Maternal embryonic leucine zipper kinase"/>
    <property type="match status" value="1"/>
</dbReference>
<keyword evidence="2" id="KW-0723">Serine/threonine-protein kinase</keyword>
<dbReference type="OrthoDB" id="541276at2759"/>
<feature type="binding site" evidence="9">
    <location>
        <position position="43"/>
    </location>
    <ligand>
        <name>ATP</name>
        <dbReference type="ChEBI" id="CHEBI:30616"/>
    </ligand>
</feature>
<evidence type="ECO:0000256" key="6">
    <source>
        <dbReference type="ARBA" id="ARBA00022840"/>
    </source>
</evidence>
<feature type="domain" description="EF-hand" evidence="11">
    <location>
        <begin position="360"/>
        <end position="395"/>
    </location>
</feature>
<evidence type="ECO:0000256" key="5">
    <source>
        <dbReference type="ARBA" id="ARBA00022777"/>
    </source>
</evidence>
<comment type="catalytic activity">
    <reaction evidence="7">
        <text>L-threonyl-[protein] + ATP = O-phospho-L-threonyl-[protein] + ADP + H(+)</text>
        <dbReference type="Rhea" id="RHEA:46608"/>
        <dbReference type="Rhea" id="RHEA-COMP:11060"/>
        <dbReference type="Rhea" id="RHEA-COMP:11605"/>
        <dbReference type="ChEBI" id="CHEBI:15378"/>
        <dbReference type="ChEBI" id="CHEBI:30013"/>
        <dbReference type="ChEBI" id="CHEBI:30616"/>
        <dbReference type="ChEBI" id="CHEBI:61977"/>
        <dbReference type="ChEBI" id="CHEBI:456216"/>
        <dbReference type="EC" id="2.7.11.1"/>
    </reaction>
</comment>
<dbReference type="CDD" id="cd14003">
    <property type="entry name" value="STKc_AMPK-like"/>
    <property type="match status" value="1"/>
</dbReference>
<dbReference type="Gene3D" id="1.10.510.10">
    <property type="entry name" value="Transferase(Phosphotransferase) domain 1"/>
    <property type="match status" value="1"/>
</dbReference>
<dbReference type="Pfam" id="PF00069">
    <property type="entry name" value="Pkinase"/>
    <property type="match status" value="1"/>
</dbReference>
<dbReference type="PROSITE" id="PS50222">
    <property type="entry name" value="EF_HAND_2"/>
    <property type="match status" value="3"/>
</dbReference>
<gene>
    <name evidence="12" type="ORF">Tco025E_06270</name>
</gene>
<dbReference type="EMBL" id="MKKU01000420">
    <property type="protein sequence ID" value="RNF13151.1"/>
    <property type="molecule type" value="Genomic_DNA"/>
</dbReference>
<dbReference type="GO" id="GO:0005509">
    <property type="term" value="F:calcium ion binding"/>
    <property type="evidence" value="ECO:0007669"/>
    <property type="project" value="InterPro"/>
</dbReference>
<evidence type="ECO:0000313" key="13">
    <source>
        <dbReference type="Proteomes" id="UP000284403"/>
    </source>
</evidence>
<dbReference type="GeneID" id="40319881"/>
<organism evidence="12 13">
    <name type="scientific">Trypanosoma conorhini</name>
    <dbReference type="NCBI Taxonomy" id="83891"/>
    <lineage>
        <taxon>Eukaryota</taxon>
        <taxon>Discoba</taxon>
        <taxon>Euglenozoa</taxon>
        <taxon>Kinetoplastea</taxon>
        <taxon>Metakinetoplastina</taxon>
        <taxon>Trypanosomatida</taxon>
        <taxon>Trypanosomatidae</taxon>
        <taxon>Trypanosoma</taxon>
    </lineage>
</organism>
<dbReference type="PANTHER" id="PTHR43895">
    <property type="entry name" value="CALCIUM/CALMODULIN-DEPENDENT PROTEIN KINASE KINASE-RELATED"/>
    <property type="match status" value="1"/>
</dbReference>
<keyword evidence="13" id="KW-1185">Reference proteome</keyword>
<dbReference type="FunFam" id="3.30.200.20:FF:000042">
    <property type="entry name" value="Aurora kinase A"/>
    <property type="match status" value="1"/>
</dbReference>
<dbReference type="SUPFAM" id="SSF47473">
    <property type="entry name" value="EF-hand"/>
    <property type="match status" value="1"/>
</dbReference>
<evidence type="ECO:0000313" key="12">
    <source>
        <dbReference type="EMBL" id="RNF13151.1"/>
    </source>
</evidence>
<evidence type="ECO:0000256" key="1">
    <source>
        <dbReference type="ARBA" id="ARBA00012513"/>
    </source>
</evidence>
<sequence length="618" mass="70548">MTICTSPKLVGNTVELYHLLGTGGFGKVYFAYDRKRQINVAVKVMAKQLVDNIGLKSYVDREIEVMRKLRHKHVVKMLDAIESTTAYNIVMELAPNGELFDKIVTSERFDEKTARHYFQQLISAVHYCHGLNIAHRDLKAENLLLGENNELRVCDWGLARYTKEGQSSNEPPVLFHSLAGSIDYQAPEVFSRQGYEGTACDMWSCGVILFFMLCGYLPFADVTDAATKQRILKCKYNAKNRYLTQETSDLIAHLLQINPKDRYDTLAVIYNPWFQVDLDPSLFPDASPTTMASPNSPSNGAAFKIIPSPSEAASGRNSPQEQLQNTIHRAFVTCNVNGTGFLSKEEVRDALIKLNGCREVSNEEVEKFMSNFSLNKDGCISEPEFVIGYINHQDLGKKYSIGRMADLFHFTLEKQLVVELREAFNELDVRHMGVITPDSLKELKFEFSEEDIKNFFELIDPDHHGEQRITFEQFIELCSRIDKFKEHPLIQRLHRSEKFFNFLDRKFLPHIGIGFNVRGRTRYICDILMSKQKELSTQFEVNTCGTIYATYSESNKVVLEAGIRLLAIVEGYTKVGPYRIAGKTTVFHSWLLKLRRVLMKEILSCENDISLKGEAELL</sequence>
<dbReference type="PROSITE" id="PS50011">
    <property type="entry name" value="PROTEIN_KINASE_DOM"/>
    <property type="match status" value="1"/>
</dbReference>
<dbReference type="InterPro" id="IPR011992">
    <property type="entry name" value="EF-hand-dom_pair"/>
</dbReference>
<keyword evidence="3 12" id="KW-0808">Transferase</keyword>
<dbReference type="Gene3D" id="1.10.238.10">
    <property type="entry name" value="EF-hand"/>
    <property type="match status" value="2"/>
</dbReference>
<proteinExistence type="predicted"/>
<comment type="catalytic activity">
    <reaction evidence="8">
        <text>L-seryl-[protein] + ATP = O-phospho-L-seryl-[protein] + ADP + H(+)</text>
        <dbReference type="Rhea" id="RHEA:17989"/>
        <dbReference type="Rhea" id="RHEA-COMP:9863"/>
        <dbReference type="Rhea" id="RHEA-COMP:11604"/>
        <dbReference type="ChEBI" id="CHEBI:15378"/>
        <dbReference type="ChEBI" id="CHEBI:29999"/>
        <dbReference type="ChEBI" id="CHEBI:30616"/>
        <dbReference type="ChEBI" id="CHEBI:83421"/>
        <dbReference type="ChEBI" id="CHEBI:456216"/>
        <dbReference type="EC" id="2.7.11.1"/>
    </reaction>
</comment>
<dbReference type="GO" id="GO:0007165">
    <property type="term" value="P:signal transduction"/>
    <property type="evidence" value="ECO:0007669"/>
    <property type="project" value="TreeGrafter"/>
</dbReference>
<feature type="domain" description="EF-hand" evidence="11">
    <location>
        <begin position="447"/>
        <end position="484"/>
    </location>
</feature>
<dbReference type="Pfam" id="PF13499">
    <property type="entry name" value="EF-hand_7"/>
    <property type="match status" value="2"/>
</dbReference>
<feature type="domain" description="Protein kinase" evidence="10">
    <location>
        <begin position="14"/>
        <end position="274"/>
    </location>
</feature>
<dbReference type="Proteomes" id="UP000284403">
    <property type="component" value="Unassembled WGS sequence"/>
</dbReference>
<name>A0A3S5ISS8_9TRYP</name>
<dbReference type="EC" id="2.7.11.1" evidence="1"/>
<feature type="domain" description="EF-hand" evidence="11">
    <location>
        <begin position="322"/>
        <end position="357"/>
    </location>
</feature>
<evidence type="ECO:0000256" key="3">
    <source>
        <dbReference type="ARBA" id="ARBA00022679"/>
    </source>
</evidence>
<dbReference type="SUPFAM" id="SSF56112">
    <property type="entry name" value="Protein kinase-like (PK-like)"/>
    <property type="match status" value="1"/>
</dbReference>
<keyword evidence="6 9" id="KW-0067">ATP-binding</keyword>
<reference evidence="12 13" key="1">
    <citation type="journal article" date="2018" name="BMC Genomics">
        <title>Genomic comparison of Trypanosoma conorhini and Trypanosoma rangeli to Trypanosoma cruzi strains of high and low virulence.</title>
        <authorList>
            <person name="Bradwell K.R."/>
            <person name="Koparde V.N."/>
            <person name="Matveyev A.V."/>
            <person name="Serrano M.G."/>
            <person name="Alves J.M."/>
            <person name="Parikh H."/>
            <person name="Huang B."/>
            <person name="Lee V."/>
            <person name="Espinosa-Alvarez O."/>
            <person name="Ortiz P.A."/>
            <person name="Costa-Martins A.G."/>
            <person name="Teixeira M.M."/>
            <person name="Buck G.A."/>
        </authorList>
    </citation>
    <scope>NUCLEOTIDE SEQUENCE [LARGE SCALE GENOMIC DNA]</scope>
    <source>
        <strain evidence="12 13">025E</strain>
    </source>
</reference>
<dbReference type="PANTHER" id="PTHR43895:SF32">
    <property type="entry name" value="SERINE_THREONINE-PROTEIN KINASE CHK1"/>
    <property type="match status" value="1"/>
</dbReference>
<dbReference type="PROSITE" id="PS00107">
    <property type="entry name" value="PROTEIN_KINASE_ATP"/>
    <property type="match status" value="1"/>
</dbReference>
<comment type="caution">
    <text evidence="12">The sequence shown here is derived from an EMBL/GenBank/DDBJ whole genome shotgun (WGS) entry which is preliminary data.</text>
</comment>
<dbReference type="InterPro" id="IPR002048">
    <property type="entry name" value="EF_hand_dom"/>
</dbReference>
<dbReference type="CDD" id="cd00051">
    <property type="entry name" value="EFh"/>
    <property type="match status" value="2"/>
</dbReference>